<accession>A0A1H2MXC4</accession>
<organism evidence="2 3">
    <name type="scientific">Microlunatus sagamiharensis</name>
    <dbReference type="NCBI Taxonomy" id="546874"/>
    <lineage>
        <taxon>Bacteria</taxon>
        <taxon>Bacillati</taxon>
        <taxon>Actinomycetota</taxon>
        <taxon>Actinomycetes</taxon>
        <taxon>Propionibacteriales</taxon>
        <taxon>Propionibacteriaceae</taxon>
        <taxon>Microlunatus</taxon>
    </lineage>
</organism>
<proteinExistence type="predicted"/>
<feature type="transmembrane region" description="Helical" evidence="1">
    <location>
        <begin position="218"/>
        <end position="240"/>
    </location>
</feature>
<feature type="transmembrane region" description="Helical" evidence="1">
    <location>
        <begin position="129"/>
        <end position="149"/>
    </location>
</feature>
<dbReference type="PANTHER" id="PTHR40761">
    <property type="entry name" value="CONSERVED INTEGRAL MEMBRANE ALANINE VALINE AND LEUCINE RICH PROTEIN-RELATED"/>
    <property type="match status" value="1"/>
</dbReference>
<reference evidence="3" key="1">
    <citation type="submission" date="2016-10" db="EMBL/GenBank/DDBJ databases">
        <authorList>
            <person name="Varghese N."/>
            <person name="Submissions S."/>
        </authorList>
    </citation>
    <scope>NUCLEOTIDE SEQUENCE [LARGE SCALE GENOMIC DNA]</scope>
    <source>
        <strain evidence="3">DSM 21743</strain>
    </source>
</reference>
<evidence type="ECO:0000313" key="3">
    <source>
        <dbReference type="Proteomes" id="UP000198825"/>
    </source>
</evidence>
<dbReference type="RefSeq" id="WP_091075680.1">
    <property type="nucleotide sequence ID" value="NZ_LT629799.1"/>
</dbReference>
<evidence type="ECO:0000313" key="2">
    <source>
        <dbReference type="EMBL" id="SDU97953.1"/>
    </source>
</evidence>
<feature type="transmembrane region" description="Helical" evidence="1">
    <location>
        <begin position="6"/>
        <end position="25"/>
    </location>
</feature>
<keyword evidence="1" id="KW-1133">Transmembrane helix</keyword>
<feature type="transmembrane region" description="Helical" evidence="1">
    <location>
        <begin position="46"/>
        <end position="66"/>
    </location>
</feature>
<gene>
    <name evidence="2" type="ORF">SAMN04488544_2916</name>
</gene>
<dbReference type="EMBL" id="LT629799">
    <property type="protein sequence ID" value="SDU97953.1"/>
    <property type="molecule type" value="Genomic_DNA"/>
</dbReference>
<evidence type="ECO:0000256" key="1">
    <source>
        <dbReference type="SAM" id="Phobius"/>
    </source>
</evidence>
<feature type="transmembrane region" description="Helical" evidence="1">
    <location>
        <begin position="156"/>
        <end position="179"/>
    </location>
</feature>
<protein>
    <submittedName>
        <fullName evidence="2">Uncharacterized protein</fullName>
    </submittedName>
</protein>
<dbReference type="STRING" id="546874.SAMN04488544_2916"/>
<feature type="transmembrane region" description="Helical" evidence="1">
    <location>
        <begin position="246"/>
        <end position="266"/>
    </location>
</feature>
<keyword evidence="3" id="KW-1185">Reference proteome</keyword>
<dbReference type="AlphaFoldDB" id="A0A1H2MXC4"/>
<keyword evidence="1" id="KW-0812">Transmembrane</keyword>
<keyword evidence="1" id="KW-0472">Membrane</keyword>
<feature type="transmembrane region" description="Helical" evidence="1">
    <location>
        <begin position="191"/>
        <end position="211"/>
    </location>
</feature>
<name>A0A1H2MXC4_9ACTN</name>
<feature type="transmembrane region" description="Helical" evidence="1">
    <location>
        <begin position="72"/>
        <end position="91"/>
    </location>
</feature>
<sequence length="270" mass="27480">MLALSWVAAFVALLGYGVGSVLQSVGANRTAEATGLVGVARILRQLPYLVGLGLDGVGFLGNVVALQRLPLFLVQSVLVGSVGVTAVIAALRGQRLGWRDWASLAALGAGLVLLCVTADPRPAAPLLPAGQWVLLGATVVPVAVGLVGLRLRGKTAAVVLAAAAGLAWTGVALASRAFSAEPFAWSALAHPLVWTVVVQGVLGTVFFALALQRGDVTTVTAVTFMLELLVPSLLGVVLFGDGVLPGQLPVAGLGFVLAVAGTVWIVRFAE</sequence>
<dbReference type="PANTHER" id="PTHR40761:SF1">
    <property type="entry name" value="CONSERVED INTEGRAL MEMBRANE ALANINE VALINE AND LEUCINE RICH PROTEIN-RELATED"/>
    <property type="match status" value="1"/>
</dbReference>
<dbReference type="Proteomes" id="UP000198825">
    <property type="component" value="Chromosome I"/>
</dbReference>
<dbReference type="OrthoDB" id="3837845at2"/>